<sequence length="118" mass="12612">MPSSTSPSSTDSNTTDAGLTPAPISTLFISPHAFDSSGNATESIPFSLTPLSPPSISSAPSTTQLHTTQTQGYSLDDYFVQYPEHLINSSYARQPDSGVTDGSFEYQYYLPNAMHRGA</sequence>
<reference evidence="2" key="1">
    <citation type="submission" date="2023-06" db="EMBL/GenBank/DDBJ databases">
        <authorList>
            <consortium name="Lawrence Berkeley National Laboratory"/>
            <person name="Ahrendt S."/>
            <person name="Sahu N."/>
            <person name="Indic B."/>
            <person name="Wong-Bajracharya J."/>
            <person name="Merenyi Z."/>
            <person name="Ke H.-M."/>
            <person name="Monk M."/>
            <person name="Kocsube S."/>
            <person name="Drula E."/>
            <person name="Lipzen A."/>
            <person name="Balint B."/>
            <person name="Henrissat B."/>
            <person name="Andreopoulos B."/>
            <person name="Martin F.M."/>
            <person name="Harder C.B."/>
            <person name="Rigling D."/>
            <person name="Ford K.L."/>
            <person name="Foster G.D."/>
            <person name="Pangilinan J."/>
            <person name="Papanicolaou A."/>
            <person name="Barry K."/>
            <person name="LaButti K."/>
            <person name="Viragh M."/>
            <person name="Koriabine M."/>
            <person name="Yan M."/>
            <person name="Riley R."/>
            <person name="Champramary S."/>
            <person name="Plett K.L."/>
            <person name="Tsai I.J."/>
            <person name="Slot J."/>
            <person name="Sipos G."/>
            <person name="Plett J."/>
            <person name="Nagy L.G."/>
            <person name="Grigoriev I.V."/>
        </authorList>
    </citation>
    <scope>NUCLEOTIDE SEQUENCE</scope>
    <source>
        <strain evidence="2">FPL87.14</strain>
    </source>
</reference>
<name>A0AA39ITU2_9AGAR</name>
<gene>
    <name evidence="2" type="ORF">EV421DRAFT_1914383</name>
</gene>
<evidence type="ECO:0000256" key="1">
    <source>
        <dbReference type="SAM" id="MobiDB-lite"/>
    </source>
</evidence>
<feature type="region of interest" description="Disordered" evidence="1">
    <location>
        <begin position="39"/>
        <end position="70"/>
    </location>
</feature>
<feature type="compositionally biased region" description="Low complexity" evidence="1">
    <location>
        <begin position="1"/>
        <end position="16"/>
    </location>
</feature>
<proteinExistence type="predicted"/>
<dbReference type="Proteomes" id="UP001175226">
    <property type="component" value="Unassembled WGS sequence"/>
</dbReference>
<protein>
    <submittedName>
        <fullName evidence="2">Uncharacterized protein</fullName>
    </submittedName>
</protein>
<feature type="compositionally biased region" description="Low complexity" evidence="1">
    <location>
        <begin position="43"/>
        <end position="62"/>
    </location>
</feature>
<evidence type="ECO:0000313" key="2">
    <source>
        <dbReference type="EMBL" id="KAK0429596.1"/>
    </source>
</evidence>
<accession>A0AA39ITU2</accession>
<comment type="caution">
    <text evidence="2">The sequence shown here is derived from an EMBL/GenBank/DDBJ whole genome shotgun (WGS) entry which is preliminary data.</text>
</comment>
<keyword evidence="3" id="KW-1185">Reference proteome</keyword>
<dbReference type="AlphaFoldDB" id="A0AA39ITU2"/>
<organism evidence="2 3">
    <name type="scientific">Armillaria borealis</name>
    <dbReference type="NCBI Taxonomy" id="47425"/>
    <lineage>
        <taxon>Eukaryota</taxon>
        <taxon>Fungi</taxon>
        <taxon>Dikarya</taxon>
        <taxon>Basidiomycota</taxon>
        <taxon>Agaricomycotina</taxon>
        <taxon>Agaricomycetes</taxon>
        <taxon>Agaricomycetidae</taxon>
        <taxon>Agaricales</taxon>
        <taxon>Marasmiineae</taxon>
        <taxon>Physalacriaceae</taxon>
        <taxon>Armillaria</taxon>
    </lineage>
</organism>
<evidence type="ECO:0000313" key="3">
    <source>
        <dbReference type="Proteomes" id="UP001175226"/>
    </source>
</evidence>
<dbReference type="EMBL" id="JAUEPT010000230">
    <property type="protein sequence ID" value="KAK0429596.1"/>
    <property type="molecule type" value="Genomic_DNA"/>
</dbReference>
<feature type="region of interest" description="Disordered" evidence="1">
    <location>
        <begin position="1"/>
        <end position="22"/>
    </location>
</feature>